<evidence type="ECO:0000256" key="10">
    <source>
        <dbReference type="ARBA" id="ARBA00023237"/>
    </source>
</evidence>
<dbReference type="SMART" id="SM00965">
    <property type="entry name" value="STN"/>
    <property type="match status" value="1"/>
</dbReference>
<gene>
    <name evidence="15" type="ORF">JF547_14850</name>
</gene>
<sequence>MTTNLTRSGGMVLFGLSALRASVAVAAIMTAAVPAYAQQQTAQQVQAEKQFDIAPQALSDAINQFGLQAGVQISVNPAVLDGIRTGGVSGMMDVDAALQILLGGTGLSWTRSETGIAITRASQGSNSSSLPPIIITGEKVERNYLETLSSVGVATSQDIETYKLDEASDAYNTMANVRYFHSGGNKGMQIRGVSADGVSEPENSAQTISVIIDGVTQSSEALRRGSRGTWDMKQIEVLRGPQSTVHGPNSMAGAIVMETNDPTFYWEGAAKGVLGNQERTDGAAMISGPIGNQVAFRLAAEAREQQKDIKQVNVEDNVLNEDKYRTVRGKLLIEPEAIEELTVTLMANDVYDQPASAAVRNPFYDRTFNSGSQSTEELRKNNVNNYSVKVVYDLTDSLTLTSVTSKQDTDMTIGTAPGNGFYIRNSNRKDNNLEQDIRFVLDQDTGLNGIVGLYYADKENEGHGVTTLPTYSNTRAVSDTSTKVETSAVYANLRYKLDNGLTLIGGARLQQDKVANFIDRDVTGITNNTLSDITFAKDLDVEESYVAFLPTAGVAYSVTETQTAGLTVSRGYRQGFSQVVEFTNTEIREVDPEYVWTTELSWRDNSFRNVSWGANVFYNYYENQQITISDNNVTSSFNADGSFSYGAELEGRADFGNGLTGYGALGLLKTELGEINASSCGANCEGNDFPEAPALTASLGATYKHGSGFFVSSDANFTSSYYSNSSLNNNDNTEVSSFFLANARAGYEFRGFTLTGYVENMFDKDYITSVDSTSTRASIGDGRTFGIQIDAQF</sequence>
<evidence type="ECO:0000256" key="11">
    <source>
        <dbReference type="PROSITE-ProRule" id="PRU01360"/>
    </source>
</evidence>
<keyword evidence="4" id="KW-0410">Iron transport</keyword>
<keyword evidence="7" id="KW-0406">Ion transport</keyword>
<evidence type="ECO:0000256" key="6">
    <source>
        <dbReference type="ARBA" id="ARBA00023004"/>
    </source>
</evidence>
<evidence type="ECO:0000313" key="16">
    <source>
        <dbReference type="Proteomes" id="UP000664405"/>
    </source>
</evidence>
<organism evidence="15 16">
    <name type="scientific">Thalassospira povalilytica</name>
    <dbReference type="NCBI Taxonomy" id="732237"/>
    <lineage>
        <taxon>Bacteria</taxon>
        <taxon>Pseudomonadati</taxon>
        <taxon>Pseudomonadota</taxon>
        <taxon>Alphaproteobacteria</taxon>
        <taxon>Rhodospirillales</taxon>
        <taxon>Thalassospiraceae</taxon>
        <taxon>Thalassospira</taxon>
    </lineage>
</organism>
<reference evidence="15" key="1">
    <citation type="submission" date="2020-12" db="EMBL/GenBank/DDBJ databases">
        <title>Oil enriched cultivation method for isolating marine PHA-producing bacteria.</title>
        <authorList>
            <person name="Zheng W."/>
            <person name="Yu S."/>
            <person name="Huang Y."/>
        </authorList>
    </citation>
    <scope>NUCLEOTIDE SEQUENCE</scope>
    <source>
        <strain evidence="15">SY-2-3</strain>
    </source>
</reference>
<dbReference type="AlphaFoldDB" id="A0A8I1M994"/>
<evidence type="ECO:0000256" key="9">
    <source>
        <dbReference type="ARBA" id="ARBA00023136"/>
    </source>
</evidence>
<evidence type="ECO:0000256" key="7">
    <source>
        <dbReference type="ARBA" id="ARBA00023065"/>
    </source>
</evidence>
<evidence type="ECO:0000259" key="14">
    <source>
        <dbReference type="SMART" id="SM00965"/>
    </source>
</evidence>
<dbReference type="InterPro" id="IPR039426">
    <property type="entry name" value="TonB-dep_rcpt-like"/>
</dbReference>
<evidence type="ECO:0000256" key="5">
    <source>
        <dbReference type="ARBA" id="ARBA00022692"/>
    </source>
</evidence>
<comment type="similarity">
    <text evidence="11 12">Belongs to the TonB-dependent receptor family.</text>
</comment>
<keyword evidence="9 11" id="KW-0472">Membrane</keyword>
<dbReference type="RefSeq" id="WP_206927865.1">
    <property type="nucleotide sequence ID" value="NZ_JAEKJW010000003.1"/>
</dbReference>
<dbReference type="Gene3D" id="3.55.50.30">
    <property type="match status" value="1"/>
</dbReference>
<feature type="chain" id="PRO_5034486641" evidence="13">
    <location>
        <begin position="38"/>
        <end position="793"/>
    </location>
</feature>
<comment type="subcellular location">
    <subcellularLocation>
        <location evidence="1 11">Cell outer membrane</location>
        <topology evidence="1 11">Multi-pass membrane protein</topology>
    </subcellularLocation>
</comment>
<feature type="domain" description="Secretin/TonB short N-terminal" evidence="14">
    <location>
        <begin position="71"/>
        <end position="121"/>
    </location>
</feature>
<keyword evidence="15" id="KW-0675">Receptor</keyword>
<keyword evidence="10 11" id="KW-0998">Cell outer membrane</keyword>
<dbReference type="InterPro" id="IPR011662">
    <property type="entry name" value="Secretin/TonB_short_N"/>
</dbReference>
<evidence type="ECO:0000256" key="3">
    <source>
        <dbReference type="ARBA" id="ARBA00022452"/>
    </source>
</evidence>
<keyword evidence="8 12" id="KW-0798">TonB box</keyword>
<protein>
    <submittedName>
        <fullName evidence="15">TonB-dependent receptor</fullName>
    </submittedName>
</protein>
<evidence type="ECO:0000256" key="12">
    <source>
        <dbReference type="RuleBase" id="RU003357"/>
    </source>
</evidence>
<evidence type="ECO:0000256" key="1">
    <source>
        <dbReference type="ARBA" id="ARBA00004571"/>
    </source>
</evidence>
<dbReference type="InterPro" id="IPR000531">
    <property type="entry name" value="Beta-barrel_TonB"/>
</dbReference>
<feature type="signal peptide" evidence="13">
    <location>
        <begin position="1"/>
        <end position="37"/>
    </location>
</feature>
<dbReference type="SUPFAM" id="SSF56935">
    <property type="entry name" value="Porins"/>
    <property type="match status" value="1"/>
</dbReference>
<keyword evidence="5 11" id="KW-0812">Transmembrane</keyword>
<keyword evidence="3 11" id="KW-1134">Transmembrane beta strand</keyword>
<evidence type="ECO:0000313" key="15">
    <source>
        <dbReference type="EMBL" id="MBN8197743.1"/>
    </source>
</evidence>
<accession>A0A8I1M994</accession>
<evidence type="ECO:0000256" key="8">
    <source>
        <dbReference type="ARBA" id="ARBA00023077"/>
    </source>
</evidence>
<dbReference type="InterPro" id="IPR012910">
    <property type="entry name" value="Plug_dom"/>
</dbReference>
<comment type="caution">
    <text evidence="15">The sequence shown here is derived from an EMBL/GenBank/DDBJ whole genome shotgun (WGS) entry which is preliminary data.</text>
</comment>
<keyword evidence="2 11" id="KW-0813">Transport</keyword>
<dbReference type="Pfam" id="PF07715">
    <property type="entry name" value="Plug"/>
    <property type="match status" value="1"/>
</dbReference>
<dbReference type="Proteomes" id="UP000664405">
    <property type="component" value="Unassembled WGS sequence"/>
</dbReference>
<dbReference type="Gene3D" id="2.40.170.20">
    <property type="entry name" value="TonB-dependent receptor, beta-barrel domain"/>
    <property type="match status" value="1"/>
</dbReference>
<keyword evidence="6" id="KW-0408">Iron</keyword>
<dbReference type="PANTHER" id="PTHR32552:SF81">
    <property type="entry name" value="TONB-DEPENDENT OUTER MEMBRANE RECEPTOR"/>
    <property type="match status" value="1"/>
</dbReference>
<dbReference type="EMBL" id="JAEKJW010000003">
    <property type="protein sequence ID" value="MBN8197743.1"/>
    <property type="molecule type" value="Genomic_DNA"/>
</dbReference>
<name>A0A8I1M994_9PROT</name>
<proteinExistence type="inferred from homology"/>
<dbReference type="GO" id="GO:0006826">
    <property type="term" value="P:iron ion transport"/>
    <property type="evidence" value="ECO:0007669"/>
    <property type="project" value="UniProtKB-KW"/>
</dbReference>
<dbReference type="Pfam" id="PF00593">
    <property type="entry name" value="TonB_dep_Rec_b-barrel"/>
    <property type="match status" value="1"/>
</dbReference>
<dbReference type="PROSITE" id="PS52016">
    <property type="entry name" value="TONB_DEPENDENT_REC_3"/>
    <property type="match status" value="1"/>
</dbReference>
<dbReference type="PANTHER" id="PTHR32552">
    <property type="entry name" value="FERRICHROME IRON RECEPTOR-RELATED"/>
    <property type="match status" value="1"/>
</dbReference>
<evidence type="ECO:0000256" key="2">
    <source>
        <dbReference type="ARBA" id="ARBA00022448"/>
    </source>
</evidence>
<evidence type="ECO:0000256" key="13">
    <source>
        <dbReference type="SAM" id="SignalP"/>
    </source>
</evidence>
<keyword evidence="13" id="KW-0732">Signal</keyword>
<dbReference type="InterPro" id="IPR036942">
    <property type="entry name" value="Beta-barrel_TonB_sf"/>
</dbReference>
<evidence type="ECO:0000256" key="4">
    <source>
        <dbReference type="ARBA" id="ARBA00022496"/>
    </source>
</evidence>
<dbReference type="GO" id="GO:0009279">
    <property type="term" value="C:cell outer membrane"/>
    <property type="evidence" value="ECO:0007669"/>
    <property type="project" value="UniProtKB-SubCell"/>
</dbReference>